<reference evidence="1" key="1">
    <citation type="submission" date="2011-05" db="EMBL/GenBank/DDBJ databases">
        <authorList>
            <person name="Kuske C.R."/>
            <person name="Challacombe J.F."/>
            <person name="Siddaramappa S."/>
            <person name="Petersen J.M."/>
            <person name="Bruce D.C."/>
        </authorList>
    </citation>
    <scope>NUCLEOTIDE SEQUENCE</scope>
    <source>
        <strain evidence="1">TX077308</strain>
    </source>
</reference>
<proteinExistence type="predicted"/>
<organism evidence="1 2">
    <name type="scientific">Francisella salina</name>
    <dbReference type="NCBI Taxonomy" id="573569"/>
    <lineage>
        <taxon>Bacteria</taxon>
        <taxon>Pseudomonadati</taxon>
        <taxon>Pseudomonadota</taxon>
        <taxon>Gammaproteobacteria</taxon>
        <taxon>Thiotrichales</taxon>
        <taxon>Francisellaceae</taxon>
        <taxon>Francisella</taxon>
    </lineage>
</organism>
<dbReference type="EMBL" id="CP002872">
    <property type="protein sequence ID" value="AEI34941.1"/>
    <property type="molecule type" value="Genomic_DNA"/>
</dbReference>
<gene>
    <name evidence="1" type="ordered locus">F7308_0013</name>
</gene>
<keyword evidence="2" id="KW-1185">Reference proteome</keyword>
<dbReference type="Proteomes" id="UP000000490">
    <property type="component" value="Chromosome"/>
</dbReference>
<evidence type="ECO:0000313" key="1">
    <source>
        <dbReference type="EMBL" id="AEI34941.1"/>
    </source>
</evidence>
<protein>
    <submittedName>
        <fullName evidence="1">Uncharacterized protein</fullName>
    </submittedName>
</protein>
<sequence>MIFWPKPFIFVTLLGTICGSKSLSLSLGTNISILPVSVDRLLLLYPFQTFD</sequence>
<evidence type="ECO:0000313" key="2">
    <source>
        <dbReference type="Proteomes" id="UP000000490"/>
    </source>
</evidence>
<name>A0ABM5M6X5_FRAST</name>
<accession>A0ABM5M6X5</accession>